<comment type="caution">
    <text evidence="2">The sequence shown here is derived from an EMBL/GenBank/DDBJ whole genome shotgun (WGS) entry which is preliminary data.</text>
</comment>
<dbReference type="InterPro" id="IPR013321">
    <property type="entry name" value="Arc_rbn_hlx_hlx"/>
</dbReference>
<dbReference type="RefSeq" id="WP_190150795.1">
    <property type="nucleotide sequence ID" value="NZ_BMTL01000017.1"/>
</dbReference>
<dbReference type="InterPro" id="IPR005569">
    <property type="entry name" value="Arc_DNA-bd_dom"/>
</dbReference>
<dbReference type="GO" id="GO:0003677">
    <property type="term" value="F:DNA binding"/>
    <property type="evidence" value="ECO:0007669"/>
    <property type="project" value="InterPro"/>
</dbReference>
<reference evidence="2" key="2">
    <citation type="submission" date="2020-09" db="EMBL/GenBank/DDBJ databases">
        <authorList>
            <person name="Sun Q."/>
            <person name="Ohkuma M."/>
        </authorList>
    </citation>
    <scope>NUCLEOTIDE SEQUENCE</scope>
    <source>
        <strain evidence="2">JCM 4386</strain>
    </source>
</reference>
<protein>
    <recommendedName>
        <fullName evidence="1">Arc-like DNA binding domain-containing protein</fullName>
    </recommendedName>
</protein>
<dbReference type="SUPFAM" id="SSF47598">
    <property type="entry name" value="Ribbon-helix-helix"/>
    <property type="match status" value="1"/>
</dbReference>
<evidence type="ECO:0000313" key="3">
    <source>
        <dbReference type="Proteomes" id="UP000606194"/>
    </source>
</evidence>
<dbReference type="GO" id="GO:0006355">
    <property type="term" value="P:regulation of DNA-templated transcription"/>
    <property type="evidence" value="ECO:0007669"/>
    <property type="project" value="InterPro"/>
</dbReference>
<proteinExistence type="predicted"/>
<dbReference type="Proteomes" id="UP000606194">
    <property type="component" value="Unassembled WGS sequence"/>
</dbReference>
<keyword evidence="3" id="KW-1185">Reference proteome</keyword>
<evidence type="ECO:0000259" key="1">
    <source>
        <dbReference type="Pfam" id="PF03869"/>
    </source>
</evidence>
<accession>A0A918FX50</accession>
<organism evidence="2 3">
    <name type="scientific">Streptomyces humidus</name>
    <dbReference type="NCBI Taxonomy" id="52259"/>
    <lineage>
        <taxon>Bacteria</taxon>
        <taxon>Bacillati</taxon>
        <taxon>Actinomycetota</taxon>
        <taxon>Actinomycetes</taxon>
        <taxon>Kitasatosporales</taxon>
        <taxon>Streptomycetaceae</taxon>
        <taxon>Streptomyces</taxon>
    </lineage>
</organism>
<sequence>MDNEVRITLRLPEELRDWLRDHAQRERRSLNSEIVYMLEVARTAVGGDDQSP</sequence>
<dbReference type="AlphaFoldDB" id="A0A918FX50"/>
<gene>
    <name evidence="2" type="ORF">GCM10010269_41870</name>
</gene>
<reference evidence="2" key="1">
    <citation type="journal article" date="2014" name="Int. J. Syst. Evol. Microbiol.">
        <title>Complete genome sequence of Corynebacterium casei LMG S-19264T (=DSM 44701T), isolated from a smear-ripened cheese.</title>
        <authorList>
            <consortium name="US DOE Joint Genome Institute (JGI-PGF)"/>
            <person name="Walter F."/>
            <person name="Albersmeier A."/>
            <person name="Kalinowski J."/>
            <person name="Ruckert C."/>
        </authorList>
    </citation>
    <scope>NUCLEOTIDE SEQUENCE</scope>
    <source>
        <strain evidence="2">JCM 4386</strain>
    </source>
</reference>
<dbReference type="EMBL" id="BMTL01000017">
    <property type="protein sequence ID" value="GGR98676.1"/>
    <property type="molecule type" value="Genomic_DNA"/>
</dbReference>
<feature type="domain" description="Arc-like DNA binding" evidence="1">
    <location>
        <begin position="8"/>
        <end position="39"/>
    </location>
</feature>
<dbReference type="Pfam" id="PF03869">
    <property type="entry name" value="Arc"/>
    <property type="match status" value="1"/>
</dbReference>
<name>A0A918FX50_9ACTN</name>
<dbReference type="Gene3D" id="1.10.1220.10">
    <property type="entry name" value="Met repressor-like"/>
    <property type="match status" value="1"/>
</dbReference>
<dbReference type="InterPro" id="IPR010985">
    <property type="entry name" value="Ribbon_hlx_hlx"/>
</dbReference>
<evidence type="ECO:0000313" key="2">
    <source>
        <dbReference type="EMBL" id="GGR98676.1"/>
    </source>
</evidence>